<keyword evidence="1" id="KW-0614">Plasmid</keyword>
<evidence type="ECO:0000313" key="2">
    <source>
        <dbReference type="Proteomes" id="UP000019146"/>
    </source>
</evidence>
<dbReference type="KEGG" id="bcai:K788_00036900"/>
<dbReference type="Proteomes" id="UP000019146">
    <property type="component" value="Plasmid unnamed"/>
</dbReference>
<accession>A0A0P0RRW9</accession>
<gene>
    <name evidence="1" type="ORF">K788_00036900</name>
</gene>
<organism evidence="1 2">
    <name type="scientific">Paraburkholderia caribensis MBA4</name>
    <dbReference type="NCBI Taxonomy" id="1323664"/>
    <lineage>
        <taxon>Bacteria</taxon>
        <taxon>Pseudomonadati</taxon>
        <taxon>Pseudomonadota</taxon>
        <taxon>Betaproteobacteria</taxon>
        <taxon>Burkholderiales</taxon>
        <taxon>Burkholderiaceae</taxon>
        <taxon>Paraburkholderia</taxon>
    </lineage>
</organism>
<name>A0A0P0RRW9_9BURK</name>
<sequence>MVNSCFFMGVFAFCIRIDIFAYIDDFVNAFDAFSSFPPEGI</sequence>
<reference evidence="1 2" key="1">
    <citation type="journal article" date="2014" name="Genome Announc.">
        <title>Draft Genome Sequence of the Haloacid-Degrading Burkholderia caribensis Strain MBA4.</title>
        <authorList>
            <person name="Pan Y."/>
            <person name="Kong K.F."/>
            <person name="Tsang J.S."/>
        </authorList>
    </citation>
    <scope>NUCLEOTIDE SEQUENCE [LARGE SCALE GENOMIC DNA]</scope>
    <source>
        <strain evidence="1 2">MBA4</strain>
        <plasmid evidence="2">Plasmid</plasmid>
    </source>
</reference>
<geneLocation type="plasmid" evidence="2"/>
<evidence type="ECO:0000313" key="1">
    <source>
        <dbReference type="EMBL" id="ALL71666.1"/>
    </source>
</evidence>
<protein>
    <submittedName>
        <fullName evidence="1">Uncharacterized protein</fullName>
    </submittedName>
</protein>
<proteinExistence type="predicted"/>
<dbReference type="AlphaFoldDB" id="A0A0P0RRW9"/>
<dbReference type="EMBL" id="CP012748">
    <property type="protein sequence ID" value="ALL71666.1"/>
    <property type="molecule type" value="Genomic_DNA"/>
</dbReference>